<dbReference type="EMBL" id="JAMSHJ010000006">
    <property type="protein sequence ID" value="KAI5395525.1"/>
    <property type="molecule type" value="Genomic_DNA"/>
</dbReference>
<dbReference type="InterPro" id="IPR000504">
    <property type="entry name" value="RRM_dom"/>
</dbReference>
<dbReference type="SMART" id="SM00361">
    <property type="entry name" value="RRM_1"/>
    <property type="match status" value="1"/>
</dbReference>
<dbReference type="Proteomes" id="UP001058974">
    <property type="component" value="Chromosome 6"/>
</dbReference>
<dbReference type="InterPro" id="IPR039780">
    <property type="entry name" value="Mot2"/>
</dbReference>
<feature type="region of interest" description="Disordered" evidence="2">
    <location>
        <begin position="431"/>
        <end position="452"/>
    </location>
</feature>
<dbReference type="InterPro" id="IPR003954">
    <property type="entry name" value="RRM_euk-type"/>
</dbReference>
<dbReference type="InterPro" id="IPR034261">
    <property type="entry name" value="CNOT4_RRM"/>
</dbReference>
<feature type="compositionally biased region" description="Polar residues" evidence="2">
    <location>
        <begin position="442"/>
        <end position="452"/>
    </location>
</feature>
<proteinExistence type="predicted"/>
<evidence type="ECO:0000259" key="3">
    <source>
        <dbReference type="PROSITE" id="PS50102"/>
    </source>
</evidence>
<keyword evidence="1" id="KW-0694">RNA-binding</keyword>
<keyword evidence="5" id="KW-1185">Reference proteome</keyword>
<accession>A0A9D5A7K9</accession>
<gene>
    <name evidence="4" type="ORF">KIW84_061904</name>
</gene>
<dbReference type="GO" id="GO:0003723">
    <property type="term" value="F:RNA binding"/>
    <property type="evidence" value="ECO:0007669"/>
    <property type="project" value="UniProtKB-UniRule"/>
</dbReference>
<organism evidence="4 5">
    <name type="scientific">Pisum sativum</name>
    <name type="common">Garden pea</name>
    <name type="synonym">Lathyrus oleraceus</name>
    <dbReference type="NCBI Taxonomy" id="3888"/>
    <lineage>
        <taxon>Eukaryota</taxon>
        <taxon>Viridiplantae</taxon>
        <taxon>Streptophyta</taxon>
        <taxon>Embryophyta</taxon>
        <taxon>Tracheophyta</taxon>
        <taxon>Spermatophyta</taxon>
        <taxon>Magnoliopsida</taxon>
        <taxon>eudicotyledons</taxon>
        <taxon>Gunneridae</taxon>
        <taxon>Pentapetalae</taxon>
        <taxon>rosids</taxon>
        <taxon>fabids</taxon>
        <taxon>Fabales</taxon>
        <taxon>Fabaceae</taxon>
        <taxon>Papilionoideae</taxon>
        <taxon>50 kb inversion clade</taxon>
        <taxon>NPAAA clade</taxon>
        <taxon>Hologalegina</taxon>
        <taxon>IRL clade</taxon>
        <taxon>Fabeae</taxon>
        <taxon>Lathyrus</taxon>
    </lineage>
</organism>
<dbReference type="GO" id="GO:0016567">
    <property type="term" value="P:protein ubiquitination"/>
    <property type="evidence" value="ECO:0007669"/>
    <property type="project" value="TreeGrafter"/>
</dbReference>
<dbReference type="PANTHER" id="PTHR12603">
    <property type="entry name" value="CCR4-NOT TRANSCRIPTION COMPLEX RELATED"/>
    <property type="match status" value="1"/>
</dbReference>
<dbReference type="PROSITE" id="PS50102">
    <property type="entry name" value="RRM"/>
    <property type="match status" value="1"/>
</dbReference>
<protein>
    <recommendedName>
        <fullName evidence="3">RRM domain-containing protein</fullName>
    </recommendedName>
</protein>
<name>A0A9D5A7K9_PEA</name>
<dbReference type="CDD" id="cd12438">
    <property type="entry name" value="RRM_CNOT4"/>
    <property type="match status" value="1"/>
</dbReference>
<dbReference type="AlphaFoldDB" id="A0A9D5A7K9"/>
<sequence length="828" mass="91589">MEMAQKDETEGRCPACRSAYDKERIVAMAANCRRLVAEMNSQHKKKLQKVKPKSSDGRKHLTDVRVIQRNLVYIIGLPLNLADEDLLQRREYFGRYGKVLKVSISRTATGIIQHSANNSCCVYITYSKESEAVRCIQSVHFFVLEGLVLEPQSIAMHGSEMWSRVLQIIGATNNLHRRSGSVLPPPPDEPRHMPSATKVVSKSPLDIQITGSCSSNGAANSTALPAANSWARCVSGSLPQDTSSSCSSNLAKKKIEASNGPQALMLGVACTERSILDTKESGEDENNVHSNSVIVPSALNKHHIGGNSQTSAFIGLDQDKAAPSTSTSFLETGRPHNLNTNKAVSNRDVHGLCSELSSVNINSNLKDSYFTRDSDKLLFSPNSINSSLGKHFPQDGEYCKDHSTTPAFWEDIIVDDMLNKDFDQQQFCKGTNNLASGHHSPQYPQNPNQSNHELKHQNQICNQNHLRKPSETFTEPLGAGFEKIVEREDTGLDVDNKVTSDIGENNIISNILSLELDAWEDSLVKLLDETDEPYTSFKAPALRKIQDKNQSRFSFARQDDSLNKTSVLQQSFGITEHDPKGNYSSGGYNTNKDMFAVKKPYAFTTSSSVLSDKFDGSPSLVPTKFSMAKAHASSPPGFSMPGRIPPGFSRGRVEQGCNSSVEHLQPHYAPPSVNIGRIGDAEFNNPMVFDPSKSLVEERLNSAPFNPRQTFLPQFSPNEDDARLKLIMQQSIASQNLRLTDHIGNRFSPQSDAYRTPSSFLDQFQSNNPSFSEQMRSQQFSSNIPGSNNQRGSWSDSMYFSGLSMSEVLNNEIGAFNNFMPSYENIKF</sequence>
<dbReference type="SUPFAM" id="SSF54928">
    <property type="entry name" value="RNA-binding domain, RBD"/>
    <property type="match status" value="1"/>
</dbReference>
<dbReference type="GO" id="GO:0030014">
    <property type="term" value="C:CCR4-NOT complex"/>
    <property type="evidence" value="ECO:0007669"/>
    <property type="project" value="InterPro"/>
</dbReference>
<evidence type="ECO:0000313" key="5">
    <source>
        <dbReference type="Proteomes" id="UP001058974"/>
    </source>
</evidence>
<feature type="region of interest" description="Disordered" evidence="2">
    <location>
        <begin position="768"/>
        <end position="791"/>
    </location>
</feature>
<dbReference type="Gene3D" id="3.30.70.330">
    <property type="match status" value="1"/>
</dbReference>
<dbReference type="Gramene" id="Psat06G0190400-T3">
    <property type="protein sequence ID" value="KAI5395525.1"/>
    <property type="gene ID" value="KIW84_061904"/>
</dbReference>
<dbReference type="PANTHER" id="PTHR12603:SF22">
    <property type="entry name" value="TRANSCRIPTION FACTOR C2H2 FAMILY-RELATED"/>
    <property type="match status" value="1"/>
</dbReference>
<dbReference type="InterPro" id="IPR012677">
    <property type="entry name" value="Nucleotide-bd_a/b_plait_sf"/>
</dbReference>
<dbReference type="FunFam" id="3.30.70.330:FF:000161">
    <property type="entry name" value="RNA binding (RRM/RBD/RNP motifs) family protein"/>
    <property type="match status" value="1"/>
</dbReference>
<dbReference type="GO" id="GO:0004842">
    <property type="term" value="F:ubiquitin-protein transferase activity"/>
    <property type="evidence" value="ECO:0007669"/>
    <property type="project" value="InterPro"/>
</dbReference>
<evidence type="ECO:0000256" key="2">
    <source>
        <dbReference type="SAM" id="MobiDB-lite"/>
    </source>
</evidence>
<evidence type="ECO:0000313" key="4">
    <source>
        <dbReference type="EMBL" id="KAI5395525.1"/>
    </source>
</evidence>
<evidence type="ECO:0000256" key="1">
    <source>
        <dbReference type="PROSITE-ProRule" id="PRU00176"/>
    </source>
</evidence>
<dbReference type="InterPro" id="IPR035979">
    <property type="entry name" value="RBD_domain_sf"/>
</dbReference>
<reference evidence="4 5" key="1">
    <citation type="journal article" date="2022" name="Nat. Genet.">
        <title>Improved pea reference genome and pan-genome highlight genomic features and evolutionary characteristics.</title>
        <authorList>
            <person name="Yang T."/>
            <person name="Liu R."/>
            <person name="Luo Y."/>
            <person name="Hu S."/>
            <person name="Wang D."/>
            <person name="Wang C."/>
            <person name="Pandey M.K."/>
            <person name="Ge S."/>
            <person name="Xu Q."/>
            <person name="Li N."/>
            <person name="Li G."/>
            <person name="Huang Y."/>
            <person name="Saxena R.K."/>
            <person name="Ji Y."/>
            <person name="Li M."/>
            <person name="Yan X."/>
            <person name="He Y."/>
            <person name="Liu Y."/>
            <person name="Wang X."/>
            <person name="Xiang C."/>
            <person name="Varshney R.K."/>
            <person name="Ding H."/>
            <person name="Gao S."/>
            <person name="Zong X."/>
        </authorList>
    </citation>
    <scope>NUCLEOTIDE SEQUENCE [LARGE SCALE GENOMIC DNA]</scope>
    <source>
        <strain evidence="4 5">cv. Zhongwan 6</strain>
    </source>
</reference>
<feature type="domain" description="RRM" evidence="3">
    <location>
        <begin position="70"/>
        <end position="173"/>
    </location>
</feature>
<comment type="caution">
    <text evidence="4">The sequence shown here is derived from an EMBL/GenBank/DDBJ whole genome shotgun (WGS) entry which is preliminary data.</text>
</comment>